<reference evidence="4 5" key="1">
    <citation type="submission" date="2016-03" db="EMBL/GenBank/DDBJ databases">
        <title>Whole genome sequencing of Grifola frondosa 9006-11.</title>
        <authorList>
            <person name="Min B."/>
            <person name="Park H."/>
            <person name="Kim J.-G."/>
            <person name="Cho H."/>
            <person name="Oh Y.-L."/>
            <person name="Kong W.-S."/>
            <person name="Choi I.-G."/>
        </authorList>
    </citation>
    <scope>NUCLEOTIDE SEQUENCE [LARGE SCALE GENOMIC DNA]</scope>
    <source>
        <strain evidence="4 5">9006-11</strain>
    </source>
</reference>
<feature type="region of interest" description="Disordered" evidence="2">
    <location>
        <begin position="301"/>
        <end position="322"/>
    </location>
</feature>
<comment type="caution">
    <text evidence="4">The sequence shown here is derived from an EMBL/GenBank/DDBJ whole genome shotgun (WGS) entry which is preliminary data.</text>
</comment>
<keyword evidence="5" id="KW-1185">Reference proteome</keyword>
<organism evidence="4 5">
    <name type="scientific">Grifola frondosa</name>
    <name type="common">Maitake</name>
    <name type="synonym">Polyporus frondosus</name>
    <dbReference type="NCBI Taxonomy" id="5627"/>
    <lineage>
        <taxon>Eukaryota</taxon>
        <taxon>Fungi</taxon>
        <taxon>Dikarya</taxon>
        <taxon>Basidiomycota</taxon>
        <taxon>Agaricomycotina</taxon>
        <taxon>Agaricomycetes</taxon>
        <taxon>Polyporales</taxon>
        <taxon>Grifolaceae</taxon>
        <taxon>Grifola</taxon>
    </lineage>
</organism>
<keyword evidence="1" id="KW-0694">RNA-binding</keyword>
<protein>
    <recommendedName>
        <fullName evidence="1">RNA-dependent RNA polymerase</fullName>
        <ecNumber evidence="1">2.7.7.48</ecNumber>
    </recommendedName>
</protein>
<dbReference type="OrthoDB" id="6513042at2759"/>
<feature type="compositionally biased region" description="Polar residues" evidence="2">
    <location>
        <begin position="301"/>
        <end position="313"/>
    </location>
</feature>
<name>A0A1C7LWZ2_GRIFR</name>
<dbReference type="Pfam" id="PF05183">
    <property type="entry name" value="RdRP"/>
    <property type="match status" value="2"/>
</dbReference>
<proteinExistence type="inferred from homology"/>
<keyword evidence="1" id="KW-0548">Nucleotidyltransferase</keyword>
<keyword evidence="1 4" id="KW-0696">RNA-directed RNA polymerase</keyword>
<accession>A0A1C7LWZ2</accession>
<dbReference type="EMBL" id="LUGG01000018">
    <property type="protein sequence ID" value="OBZ69215.1"/>
    <property type="molecule type" value="Genomic_DNA"/>
</dbReference>
<feature type="domain" description="RDRP core" evidence="3">
    <location>
        <begin position="600"/>
        <end position="1098"/>
    </location>
</feature>
<dbReference type="GO" id="GO:0003723">
    <property type="term" value="F:RNA binding"/>
    <property type="evidence" value="ECO:0007669"/>
    <property type="project" value="UniProtKB-KW"/>
</dbReference>
<dbReference type="PANTHER" id="PTHR23079">
    <property type="entry name" value="RNA-DEPENDENT RNA POLYMERASE"/>
    <property type="match status" value="1"/>
</dbReference>
<comment type="catalytic activity">
    <reaction evidence="1">
        <text>RNA(n) + a ribonucleoside 5'-triphosphate = RNA(n+1) + diphosphate</text>
        <dbReference type="Rhea" id="RHEA:21248"/>
        <dbReference type="Rhea" id="RHEA-COMP:14527"/>
        <dbReference type="Rhea" id="RHEA-COMP:17342"/>
        <dbReference type="ChEBI" id="CHEBI:33019"/>
        <dbReference type="ChEBI" id="CHEBI:61557"/>
        <dbReference type="ChEBI" id="CHEBI:140395"/>
        <dbReference type="EC" id="2.7.7.48"/>
    </reaction>
</comment>
<evidence type="ECO:0000256" key="1">
    <source>
        <dbReference type="RuleBase" id="RU363098"/>
    </source>
</evidence>
<gene>
    <name evidence="4" type="primary">RDR1_1</name>
    <name evidence="4" type="ORF">A0H81_10807</name>
</gene>
<dbReference type="GO" id="GO:0031380">
    <property type="term" value="C:nuclear RNA-directed RNA polymerase complex"/>
    <property type="evidence" value="ECO:0007669"/>
    <property type="project" value="TreeGrafter"/>
</dbReference>
<feature type="domain" description="RDRP core" evidence="3">
    <location>
        <begin position="508"/>
        <end position="595"/>
    </location>
</feature>
<evidence type="ECO:0000313" key="4">
    <source>
        <dbReference type="EMBL" id="OBZ69215.1"/>
    </source>
</evidence>
<keyword evidence="1" id="KW-0808">Transferase</keyword>
<evidence type="ECO:0000313" key="5">
    <source>
        <dbReference type="Proteomes" id="UP000092993"/>
    </source>
</evidence>
<dbReference type="InterPro" id="IPR007855">
    <property type="entry name" value="RDRP"/>
</dbReference>
<evidence type="ECO:0000256" key="2">
    <source>
        <dbReference type="SAM" id="MobiDB-lite"/>
    </source>
</evidence>
<comment type="similarity">
    <text evidence="1">Belongs to the RdRP family.</text>
</comment>
<sequence length="1246" mass="141849">MRQHDVHIARRIYIRINMEVMLSSVPYTATKFDVQESLAQVLHGEDFYDSSDPAARKINFRVILNPDPLRGVRNDGTGTLILPRTGSFNLKWRFWEWINGHHNAIRVLKRPIRFRTSSKRPFRGLVDHLSTARYVEPNIVKAREYRQAQLHRLSIRIQKVQLGVFFFPPPLPSGKPSNRAYSPEWEYPARDGIKVVKWLYVDDEKKLVVVQLGDLTDDVAIRYISIKFADVEKIGVGFDSGTPFACFALTASPTFEESWTPPEAEITEYEDDFWDNGEEDYAEVEHQRELETSDNHCEDILNNSFPSKAQNGPETADSRREGVFDTSGLSETLHEYSRSRISALDPAHSRIAQYAYQLRLIFPTEDQLTQFVELCKVAGLSYVSATLVADKMELYSRENVFQIEQWFTRFRHDWAFAFQLEALLYNGLLNPKELESLRLKIEKLHRDYGQEAAAILQRFRMMLQYLGGDFRRDCPQSLDKAASEGTTSRRNSRSEPSTDGFQCYHVTFTPTRMLLDGPYTMESNSIVRKDEYLPYRHHFIRVDFRDEDRSYLHFDWAVDSSSFLQRFVGDTTLKNGFSLTGRQFQFLAYTNSALDDDVFCAAKYGARLAQSFSATVPSVKLSRDQWEDIDDILEDGDPKKAKSHTDGVGRMSPQLRDLIWEKDCRDHPGLENYGVKPSAYQIRFREFKGVIAVDHQLTGIKMQLRRGTMGKYKIPPSEDSKDEWLHIARSFNSPSKVYLNRDLVQILEGRAVEKQVFVELQDKAVADVYMARDSSAEFVQLLKTHHLAHHFRLDIILTRLSDIGLECGNIATLGRQNMNYDFFLRLREYGLRQVLQDIKNQARIPVPNSYLLVGIADEGPAYEKSGLTNVLKLNEGEIYACVQSPEDAEPQWIKGPCIISRSPTVHPGDVQRVTAVGKPVLKEGQICSFNQLKNVVVLPSVGSRSFASCLGGGDLDGDLYYVIKFSKLLPPENHAPAQYPDIRPPPRRDLGPIQIGELCDFIVQYMESNVLGLLSVKRRIIADQSKDGIFDTRFYQLAKLCSDAVDYAKSGVPVDRKKVPPYIMHYKPDWSVDENNSYGKPPETYKSEHALGALFQRITVPPLPSTSLSPVLSPNVSTDLSPLTDTISVALAPLVERQLGPHLHPAVDLGQILPVFEMYLSELRCISIMHALSPAPGSYISEEEIVLGVMSATDFNRRLKKDRTYRMKFHAEDLISQVRRVLFPRGEEARSNATTVSAPPHTALAH</sequence>
<dbReference type="InterPro" id="IPR057596">
    <property type="entry name" value="RDRP_core"/>
</dbReference>
<dbReference type="GO" id="GO:0030422">
    <property type="term" value="P:siRNA processing"/>
    <property type="evidence" value="ECO:0007669"/>
    <property type="project" value="TreeGrafter"/>
</dbReference>
<dbReference type="EC" id="2.7.7.48" evidence="1"/>
<dbReference type="STRING" id="5627.A0A1C7LWZ2"/>
<dbReference type="Proteomes" id="UP000092993">
    <property type="component" value="Unassembled WGS sequence"/>
</dbReference>
<dbReference type="OMA" id="YICLTHA"/>
<dbReference type="GO" id="GO:0003968">
    <property type="term" value="F:RNA-directed RNA polymerase activity"/>
    <property type="evidence" value="ECO:0007669"/>
    <property type="project" value="UniProtKB-KW"/>
</dbReference>
<dbReference type="AlphaFoldDB" id="A0A1C7LWZ2"/>
<dbReference type="PANTHER" id="PTHR23079:SF55">
    <property type="entry name" value="RNA-DIRECTED RNA POLYMERASE"/>
    <property type="match status" value="1"/>
</dbReference>
<evidence type="ECO:0000259" key="3">
    <source>
        <dbReference type="Pfam" id="PF05183"/>
    </source>
</evidence>